<dbReference type="InterPro" id="IPR051236">
    <property type="entry name" value="HAT_RTT109-like"/>
</dbReference>
<dbReference type="GO" id="GO:0008081">
    <property type="term" value="F:phosphoric diester hydrolase activity"/>
    <property type="evidence" value="ECO:0007669"/>
    <property type="project" value="InterPro"/>
</dbReference>
<name>A0A2W5WYN7_9MICO</name>
<dbReference type="AlphaFoldDB" id="A0A2W5WYN7"/>
<dbReference type="PANTHER" id="PTHR31571">
    <property type="entry name" value="ALTERED INHERITANCE OF MITOCHONDRIA PROTEIN 6"/>
    <property type="match status" value="1"/>
</dbReference>
<keyword evidence="4" id="KW-1185">Reference proteome</keyword>
<evidence type="ECO:0000256" key="2">
    <source>
        <dbReference type="SAM" id="SignalP"/>
    </source>
</evidence>
<accession>A0A2W5WYN7</accession>
<dbReference type="GO" id="GO:0006629">
    <property type="term" value="P:lipid metabolic process"/>
    <property type="evidence" value="ECO:0007669"/>
    <property type="project" value="InterPro"/>
</dbReference>
<sequence length="288" mass="31083">MRTTGTTRLVRGVVAAALAATAALVPATAATASSADVVLGTPHARAHAHNDYEHQRPLLDALQHGFTSVEADVWLIDGELRVAHESRQTRPGRTLESLYLAPLRDVVRAGGGRVYPGWDGTFQLLVDIKSDGERTYAAVERALAAYPEVFVRYADGQVHGGPVQAVISGNRPLATMTAARERYGFYDGRSGDVRSGRPTTLMPLVSESWTTMFSWRGSGSMPAAQRTRLRDYVAQAHASGYRVRFWNTPDSAGAAREAVWRELLAAGVDHINTDDLAGLDRFLAANGG</sequence>
<dbReference type="RefSeq" id="WP_111251078.1">
    <property type="nucleotide sequence ID" value="NZ_QKWH01000006.1"/>
</dbReference>
<keyword evidence="2" id="KW-0732">Signal</keyword>
<dbReference type="EMBL" id="QKWH01000006">
    <property type="protein sequence ID" value="PZR52945.1"/>
    <property type="molecule type" value="Genomic_DNA"/>
</dbReference>
<evidence type="ECO:0000313" key="4">
    <source>
        <dbReference type="Proteomes" id="UP000248783"/>
    </source>
</evidence>
<dbReference type="InterPro" id="IPR039559">
    <property type="entry name" value="AIM6_PI-PLC-like_dom"/>
</dbReference>
<dbReference type="Proteomes" id="UP000248783">
    <property type="component" value="Unassembled WGS sequence"/>
</dbReference>
<evidence type="ECO:0000256" key="1">
    <source>
        <dbReference type="ARBA" id="ARBA00014286"/>
    </source>
</evidence>
<reference evidence="3 4" key="1">
    <citation type="submission" date="2018-06" db="EMBL/GenBank/DDBJ databases">
        <title>Whole genome sequencing of a novel hydrocarbon degrading bacterial strain, PW21 isolated from oil contaminated produced water sample.</title>
        <authorList>
            <person name="Nagkirti P."/>
            <person name="Shaikh A."/>
            <person name="Gowdaman V."/>
            <person name="Engineer A.E."/>
            <person name="Dagar S."/>
            <person name="Dhakephalkar P.K."/>
        </authorList>
    </citation>
    <scope>NUCLEOTIDE SEQUENCE [LARGE SCALE GENOMIC DNA]</scope>
    <source>
        <strain evidence="3 4">PW21</strain>
    </source>
</reference>
<comment type="caution">
    <text evidence="3">The sequence shown here is derived from an EMBL/GenBank/DDBJ whole genome shotgun (WGS) entry which is preliminary data.</text>
</comment>
<dbReference type="SUPFAM" id="SSF51695">
    <property type="entry name" value="PLC-like phosphodiesterases"/>
    <property type="match status" value="1"/>
</dbReference>
<proteinExistence type="predicted"/>
<organism evidence="3 4">
    <name type="scientific">Xylanimonas oleitrophica</name>
    <dbReference type="NCBI Taxonomy" id="2607479"/>
    <lineage>
        <taxon>Bacteria</taxon>
        <taxon>Bacillati</taxon>
        <taxon>Actinomycetota</taxon>
        <taxon>Actinomycetes</taxon>
        <taxon>Micrococcales</taxon>
        <taxon>Promicromonosporaceae</taxon>
        <taxon>Xylanimonas</taxon>
    </lineage>
</organism>
<dbReference type="Pfam" id="PF13653">
    <property type="entry name" value="GDPD_2"/>
    <property type="match status" value="1"/>
</dbReference>
<feature type="chain" id="PRO_5016041388" description="Altered inheritance of mitochondria protein 6" evidence="2">
    <location>
        <begin position="30"/>
        <end position="288"/>
    </location>
</feature>
<evidence type="ECO:0000313" key="3">
    <source>
        <dbReference type="EMBL" id="PZR52945.1"/>
    </source>
</evidence>
<protein>
    <recommendedName>
        <fullName evidence="1">Altered inheritance of mitochondria protein 6</fullName>
    </recommendedName>
</protein>
<dbReference type="InterPro" id="IPR017946">
    <property type="entry name" value="PLC-like_Pdiesterase_TIM-brl"/>
</dbReference>
<dbReference type="Gene3D" id="3.20.20.190">
    <property type="entry name" value="Phosphatidylinositol (PI) phosphodiesterase"/>
    <property type="match status" value="1"/>
</dbReference>
<feature type="signal peptide" evidence="2">
    <location>
        <begin position="1"/>
        <end position="29"/>
    </location>
</feature>
<dbReference type="CDD" id="cd08577">
    <property type="entry name" value="PI-PLCc_GDPD_SF_unchar3"/>
    <property type="match status" value="1"/>
</dbReference>
<gene>
    <name evidence="3" type="ORF">DNL40_09845</name>
</gene>
<dbReference type="PANTHER" id="PTHR31571:SF1">
    <property type="entry name" value="ALTERED INHERITANCE OF MITOCHONDRIA PROTEIN 6"/>
    <property type="match status" value="1"/>
</dbReference>